<dbReference type="STRING" id="663278.Ethha_1675"/>
<proteinExistence type="predicted"/>
<dbReference type="Proteomes" id="UP000001551">
    <property type="component" value="Chromosome"/>
</dbReference>
<dbReference type="KEGG" id="eha:Ethha_1675"/>
<reference evidence="1 2" key="1">
    <citation type="submission" date="2010-12" db="EMBL/GenBank/DDBJ databases">
        <title>Complete sequence of Ethanoligenens harbinense YUAN-3.</title>
        <authorList>
            <person name="Lucas S."/>
            <person name="Copeland A."/>
            <person name="Lapidus A."/>
            <person name="Cheng J.-F."/>
            <person name="Bruce D."/>
            <person name="Goodwin L."/>
            <person name="Pitluck S."/>
            <person name="Chertkov O."/>
            <person name="Misra M."/>
            <person name="Detter J.C."/>
            <person name="Han C."/>
            <person name="Tapia R."/>
            <person name="Land M."/>
            <person name="Hauser L."/>
            <person name="Jeffries C."/>
            <person name="Kyrpides N."/>
            <person name="Ivanova N."/>
            <person name="Mikhailova N."/>
            <person name="Wang A."/>
            <person name="Mouttaki H."/>
            <person name="He Z."/>
            <person name="Zhou J."/>
            <person name="Hemme C.L."/>
            <person name="Woyke T."/>
        </authorList>
    </citation>
    <scope>NUCLEOTIDE SEQUENCE [LARGE SCALE GENOMIC DNA]</scope>
    <source>
        <strain evidence="2">DSM 18485 / JCM 12961 / CGMCC 1.5033 / YUAN-3</strain>
    </source>
</reference>
<dbReference type="HOGENOM" id="CLU_3152896_0_0_9"/>
<evidence type="ECO:0000313" key="1">
    <source>
        <dbReference type="EMBL" id="ADU27207.1"/>
    </source>
</evidence>
<keyword evidence="2" id="KW-1185">Reference proteome</keyword>
<gene>
    <name evidence="1" type="ordered locus">Ethha_1675</name>
</gene>
<dbReference type="EMBL" id="CP002400">
    <property type="protein sequence ID" value="ADU27207.1"/>
    <property type="molecule type" value="Genomic_DNA"/>
</dbReference>
<accession>E6U948</accession>
<organism evidence="1 2">
    <name type="scientific">Ethanoligenens harbinense (strain DSM 18485 / JCM 12961 / CGMCC 1.5033 / YUAN-3)</name>
    <dbReference type="NCBI Taxonomy" id="663278"/>
    <lineage>
        <taxon>Bacteria</taxon>
        <taxon>Bacillati</taxon>
        <taxon>Bacillota</taxon>
        <taxon>Clostridia</taxon>
        <taxon>Eubacteriales</taxon>
        <taxon>Oscillospiraceae</taxon>
        <taxon>Ethanoligenens</taxon>
    </lineage>
</organism>
<evidence type="ECO:0000313" key="2">
    <source>
        <dbReference type="Proteomes" id="UP000001551"/>
    </source>
</evidence>
<dbReference type="AlphaFoldDB" id="E6U948"/>
<sequence length="48" mass="5766">MKTKTEFEIPKVFWKFYDEYRRNVISLSEFSRCTGLSIGKIKVYLEAL</sequence>
<name>E6U948_ETHHY</name>
<dbReference type="RefSeq" id="WP_013485560.1">
    <property type="nucleotide sequence ID" value="NC_014828.1"/>
</dbReference>
<protein>
    <submittedName>
        <fullName evidence="1">Uncharacterized protein</fullName>
    </submittedName>
</protein>